<dbReference type="EMBL" id="AEJF01000214">
    <property type="protein sequence ID" value="KLU21506.1"/>
    <property type="molecule type" value="Genomic_DNA"/>
</dbReference>
<proteinExistence type="predicted"/>
<protein>
    <submittedName>
        <fullName evidence="1">Uncharacterized protein</fullName>
    </submittedName>
</protein>
<dbReference type="AlphaFoldDB" id="A0A0J1CM60"/>
<evidence type="ECO:0000313" key="2">
    <source>
        <dbReference type="Proteomes" id="UP000035963"/>
    </source>
</evidence>
<organism evidence="1 2">
    <name type="scientific">Caballeronia mineralivorans PML1(12)</name>
    <dbReference type="NCBI Taxonomy" id="908627"/>
    <lineage>
        <taxon>Bacteria</taxon>
        <taxon>Pseudomonadati</taxon>
        <taxon>Pseudomonadota</taxon>
        <taxon>Betaproteobacteria</taxon>
        <taxon>Burkholderiales</taxon>
        <taxon>Burkholderiaceae</taxon>
        <taxon>Caballeronia</taxon>
    </lineage>
</organism>
<gene>
    <name evidence="1" type="ORF">EOS_35655</name>
</gene>
<dbReference type="Proteomes" id="UP000035963">
    <property type="component" value="Unassembled WGS sequence"/>
</dbReference>
<evidence type="ECO:0000313" key="1">
    <source>
        <dbReference type="EMBL" id="KLU21506.1"/>
    </source>
</evidence>
<reference evidence="1 2" key="1">
    <citation type="journal article" date="2015" name="Genome Announc.">
        <title>Draft Genome Sequence of Burkholderia sp. Strain PML1(12), an Ectomycorrhizosphere-Inhabiting Bacterium with Effective Mineral-Weathering Ability.</title>
        <authorList>
            <person name="Uroz S."/>
            <person name="Oger P."/>
        </authorList>
    </citation>
    <scope>NUCLEOTIDE SEQUENCE [LARGE SCALE GENOMIC DNA]</scope>
    <source>
        <strain evidence="2">PML1(12)</strain>
    </source>
</reference>
<accession>A0A0J1CM60</accession>
<sequence>MYASQPAGSSRSAFVQASDPCTNVSRKRPLADEEDSLTIALREIHGLVKGDVSDADVAHCFKASFGLENECTNERLKTAGLVLSEYDHPISSINSYVTDNSTALAVEIYALKVGKVNAFRADGRLDQDGFIQFTADHLGMKVDDARNIVWARSWTRSGTPIWTRLCWKKAYVPLTKHRDQMRMKKTH</sequence>
<dbReference type="PATRIC" id="fig|908627.4.peg.7975"/>
<comment type="caution">
    <text evidence="1">The sequence shown here is derived from an EMBL/GenBank/DDBJ whole genome shotgun (WGS) entry which is preliminary data.</text>
</comment>
<name>A0A0J1CM60_9BURK</name>
<keyword evidence="2" id="KW-1185">Reference proteome</keyword>